<dbReference type="GO" id="GO:0006270">
    <property type="term" value="P:DNA replication initiation"/>
    <property type="evidence" value="ECO:0007669"/>
    <property type="project" value="TreeGrafter"/>
</dbReference>
<feature type="compositionally biased region" description="Acidic residues" evidence="6">
    <location>
        <begin position="67"/>
        <end position="80"/>
    </location>
</feature>
<sequence>MAKKKSFGSSTENAHQFAAAAQWDLEQDYERRPRALKKRKAEKESTRLPIKTPGGAVLQSVLPERTDDSEEEDKEEWAGVEEEKTIQPVVKELEVRPKVSERQRVINAKEELSNAAILLNEDPEENVGLLKRLREISEDKNATIQKLALATQLAIYKDIIPGYRIRPLTEEEQKSKVTKEVKKLRGFEQSLVANYQAYVENLADLSRASRNNHSPNVVAVGKIAVNCACGLISTVPHFNFRSQLLKIIVERVSVKTLDEVFVKCRTTLEDLFRNDDDGAASFEAVQLLAKMLKAKGFMVDESVLNTFLSLRLLSELDVKASLETVENPRKRKKKDRQFRTKKARKSEKERKISEKEMDEADATVSHEEREERQSETLKLVFGTYFRILKERPPGLMGATLEGLAKYAHLINLDFFGDLLVALKELIGAALEDEEEDDDIETSTQRNATREALLCVITAFALLSGQEITNSHIGEGMSIDLTFFTTHLYATLLPLSMSPDLELSTKSLRLPDPNDAAPPSKRINVATEIEMLIRALNTIFFQQNANKSNTPIRIAAFTKRLMTSSLNMPEKSALATLGMLNKMARKHQRRLHGLFSTDERVGDGTYKMDIDEPEISNPYAATIWETVLLRKHYSPKISEAARELPKLFK</sequence>
<reference evidence="9 10" key="1">
    <citation type="journal article" date="2018" name="Nat. Ecol. Evol.">
        <title>Pezizomycetes genomes reveal the molecular basis of ectomycorrhizal truffle lifestyle.</title>
        <authorList>
            <person name="Murat C."/>
            <person name="Payen T."/>
            <person name="Noel B."/>
            <person name="Kuo A."/>
            <person name="Morin E."/>
            <person name="Chen J."/>
            <person name="Kohler A."/>
            <person name="Krizsan K."/>
            <person name="Balestrini R."/>
            <person name="Da Silva C."/>
            <person name="Montanini B."/>
            <person name="Hainaut M."/>
            <person name="Levati E."/>
            <person name="Barry K.W."/>
            <person name="Belfiori B."/>
            <person name="Cichocki N."/>
            <person name="Clum A."/>
            <person name="Dockter R.B."/>
            <person name="Fauchery L."/>
            <person name="Guy J."/>
            <person name="Iotti M."/>
            <person name="Le Tacon F."/>
            <person name="Lindquist E.A."/>
            <person name="Lipzen A."/>
            <person name="Malagnac F."/>
            <person name="Mello A."/>
            <person name="Molinier V."/>
            <person name="Miyauchi S."/>
            <person name="Poulain J."/>
            <person name="Riccioni C."/>
            <person name="Rubini A."/>
            <person name="Sitrit Y."/>
            <person name="Splivallo R."/>
            <person name="Traeger S."/>
            <person name="Wang M."/>
            <person name="Zifcakova L."/>
            <person name="Wipf D."/>
            <person name="Zambonelli A."/>
            <person name="Paolocci F."/>
            <person name="Nowrousian M."/>
            <person name="Ottonello S."/>
            <person name="Baldrian P."/>
            <person name="Spatafora J.W."/>
            <person name="Henrissat B."/>
            <person name="Nagy L.G."/>
            <person name="Aury J.M."/>
            <person name="Wincker P."/>
            <person name="Grigoriev I.V."/>
            <person name="Bonfante P."/>
            <person name="Martin F.M."/>
        </authorList>
    </citation>
    <scope>NUCLEOTIDE SEQUENCE [LARGE SCALE GENOMIC DNA]</scope>
    <source>
        <strain evidence="9 10">CCBAS932</strain>
    </source>
</reference>
<dbReference type="EMBL" id="ML119143">
    <property type="protein sequence ID" value="RPB10454.1"/>
    <property type="molecule type" value="Genomic_DNA"/>
</dbReference>
<evidence type="ECO:0000313" key="10">
    <source>
        <dbReference type="Proteomes" id="UP000277580"/>
    </source>
</evidence>
<dbReference type="Pfam" id="PF03914">
    <property type="entry name" value="CBF"/>
    <property type="match status" value="1"/>
</dbReference>
<dbReference type="FunCoup" id="A0A3N4KIQ6">
    <property type="interactions" value="1079"/>
</dbReference>
<dbReference type="PANTHER" id="PTHR14428:SF5">
    <property type="entry name" value="NUCLEOLAR COMPLEX PROTEIN 3 HOMOLOG"/>
    <property type="match status" value="1"/>
</dbReference>
<feature type="region of interest" description="Disordered" evidence="6">
    <location>
        <begin position="34"/>
        <end position="81"/>
    </location>
</feature>
<dbReference type="InParanoid" id="A0A3N4KIQ6"/>
<dbReference type="InterPro" id="IPR016024">
    <property type="entry name" value="ARM-type_fold"/>
</dbReference>
<dbReference type="InterPro" id="IPR016903">
    <property type="entry name" value="Nucleolar_cplx-assoc_3"/>
</dbReference>
<keyword evidence="4" id="KW-0539">Nucleus</keyword>
<dbReference type="GO" id="GO:0005730">
    <property type="term" value="C:nucleolus"/>
    <property type="evidence" value="ECO:0007669"/>
    <property type="project" value="UniProtKB-SubCell"/>
</dbReference>
<evidence type="ECO:0000256" key="6">
    <source>
        <dbReference type="SAM" id="MobiDB-lite"/>
    </source>
</evidence>
<dbReference type="SUPFAM" id="SSF48371">
    <property type="entry name" value="ARM repeat"/>
    <property type="match status" value="1"/>
</dbReference>
<evidence type="ECO:0000256" key="2">
    <source>
        <dbReference type="ARBA" id="ARBA00007797"/>
    </source>
</evidence>
<proteinExistence type="inferred from homology"/>
<dbReference type="GO" id="GO:0003682">
    <property type="term" value="F:chromatin binding"/>
    <property type="evidence" value="ECO:0007669"/>
    <property type="project" value="TreeGrafter"/>
</dbReference>
<keyword evidence="5" id="KW-0690">Ribosome biogenesis</keyword>
<dbReference type="AlphaFoldDB" id="A0A3N4KIQ6"/>
<evidence type="ECO:0000256" key="4">
    <source>
        <dbReference type="ARBA" id="ARBA00023242"/>
    </source>
</evidence>
<dbReference type="InterPro" id="IPR005612">
    <property type="entry name" value="CCAAT-binding_factor"/>
</dbReference>
<feature type="domain" description="CCAAT-binding factor" evidence="7">
    <location>
        <begin position="451"/>
        <end position="640"/>
    </location>
</feature>
<evidence type="ECO:0000256" key="5">
    <source>
        <dbReference type="PIRNR" id="PIRNR028977"/>
    </source>
</evidence>
<comment type="similarity">
    <text evidence="2 5">Belongs to the CBF/MAK21 family.</text>
</comment>
<evidence type="ECO:0000259" key="8">
    <source>
        <dbReference type="Pfam" id="PF07540"/>
    </source>
</evidence>
<dbReference type="Pfam" id="PF07540">
    <property type="entry name" value="NOC3p"/>
    <property type="match status" value="1"/>
</dbReference>
<keyword evidence="10" id="KW-1185">Reference proteome</keyword>
<evidence type="ECO:0000256" key="3">
    <source>
        <dbReference type="ARBA" id="ARBA00023054"/>
    </source>
</evidence>
<organism evidence="9 10">
    <name type="scientific">Morchella conica CCBAS932</name>
    <dbReference type="NCBI Taxonomy" id="1392247"/>
    <lineage>
        <taxon>Eukaryota</taxon>
        <taxon>Fungi</taxon>
        <taxon>Dikarya</taxon>
        <taxon>Ascomycota</taxon>
        <taxon>Pezizomycotina</taxon>
        <taxon>Pezizomycetes</taxon>
        <taxon>Pezizales</taxon>
        <taxon>Morchellaceae</taxon>
        <taxon>Morchella</taxon>
    </lineage>
</organism>
<dbReference type="STRING" id="1392247.A0A3N4KIQ6"/>
<dbReference type="OrthoDB" id="10263597at2759"/>
<accession>A0A3N4KIQ6</accession>
<feature type="compositionally biased region" description="Basic and acidic residues" evidence="6">
    <location>
        <begin position="346"/>
        <end position="355"/>
    </location>
</feature>
<dbReference type="GO" id="GO:0042254">
    <property type="term" value="P:ribosome biogenesis"/>
    <property type="evidence" value="ECO:0007669"/>
    <property type="project" value="UniProtKB-KW"/>
</dbReference>
<dbReference type="Proteomes" id="UP000277580">
    <property type="component" value="Unassembled WGS sequence"/>
</dbReference>
<feature type="region of interest" description="Disordered" evidence="6">
    <location>
        <begin position="327"/>
        <end position="370"/>
    </location>
</feature>
<dbReference type="InterPro" id="IPR011501">
    <property type="entry name" value="Noc3_N"/>
</dbReference>
<comment type="subcellular location">
    <subcellularLocation>
        <location evidence="1 5">Nucleus</location>
        <location evidence="1 5">Nucleolus</location>
    </subcellularLocation>
</comment>
<protein>
    <recommendedName>
        <fullName evidence="5">Nucleolar complex-associated protein 3</fullName>
    </recommendedName>
</protein>
<comment type="function">
    <text evidence="5">Required for synthesis of 60S ribosomal subunits and the transport of pre-ribosomes from the nucleoplasm to the cytoplasm.</text>
</comment>
<keyword evidence="3" id="KW-0175">Coiled coil</keyword>
<feature type="compositionally biased region" description="Basic residues" evidence="6">
    <location>
        <begin position="329"/>
        <end position="345"/>
    </location>
</feature>
<evidence type="ECO:0000313" key="9">
    <source>
        <dbReference type="EMBL" id="RPB10454.1"/>
    </source>
</evidence>
<evidence type="ECO:0000256" key="1">
    <source>
        <dbReference type="ARBA" id="ARBA00004604"/>
    </source>
</evidence>
<dbReference type="PANTHER" id="PTHR14428">
    <property type="entry name" value="NUCLEOLAR COMPLEX PROTEIN 3"/>
    <property type="match status" value="1"/>
</dbReference>
<feature type="domain" description="Nucleolar complex-associated protein 3 N-terminal" evidence="8">
    <location>
        <begin position="108"/>
        <end position="198"/>
    </location>
</feature>
<gene>
    <name evidence="9" type="ORF">P167DRAFT_525861</name>
</gene>
<evidence type="ECO:0000259" key="7">
    <source>
        <dbReference type="Pfam" id="PF03914"/>
    </source>
</evidence>
<name>A0A3N4KIQ6_9PEZI</name>
<dbReference type="PIRSF" id="PIRSF028977">
    <property type="entry name" value="Nucleolar_complex_p3"/>
    <property type="match status" value="1"/>
</dbReference>